<comment type="caution">
    <text evidence="1">The sequence shown here is derived from an EMBL/GenBank/DDBJ whole genome shotgun (WGS) entry which is preliminary data.</text>
</comment>
<dbReference type="AlphaFoldDB" id="Q4BWC2"/>
<evidence type="ECO:0008006" key="3">
    <source>
        <dbReference type="Google" id="ProtNLM"/>
    </source>
</evidence>
<evidence type="ECO:0000313" key="2">
    <source>
        <dbReference type="Proteomes" id="UP000003922"/>
    </source>
</evidence>
<accession>Q4BWC2</accession>
<reference evidence="1" key="2">
    <citation type="submission" date="2005-06" db="EMBL/GenBank/DDBJ databases">
        <title>Sequencing of the draft genome and assembly of Crocosphaera watsonii WH 8501.</title>
        <authorList>
            <consortium name="US DOE Joint Genome Institute (JGI-PGF)"/>
            <person name="Copeland A."/>
            <person name="Lucas S."/>
            <person name="Lapidus A."/>
            <person name="Barry K."/>
            <person name="Detter C."/>
            <person name="Glavina T."/>
            <person name="Hammon N."/>
            <person name="Israni S."/>
            <person name="Pitluck S."/>
            <person name="Richardson P."/>
        </authorList>
    </citation>
    <scope>NUCLEOTIDE SEQUENCE [LARGE SCALE GENOMIC DNA]</scope>
    <source>
        <strain evidence="1">WH 8501</strain>
    </source>
</reference>
<reference evidence="1" key="1">
    <citation type="submission" date="2004-02" db="EMBL/GenBank/DDBJ databases">
        <authorList>
            <consortium name="DOE Joint Genome Institute"/>
        </authorList>
    </citation>
    <scope>NUCLEOTIDE SEQUENCE [LARGE SCALE GENOMIC DNA]</scope>
    <source>
        <strain evidence="1">WH 8501</strain>
    </source>
</reference>
<proteinExistence type="predicted"/>
<dbReference type="Proteomes" id="UP000003922">
    <property type="component" value="Unassembled WGS sequence"/>
</dbReference>
<organism evidence="1 2">
    <name type="scientific">Crocosphaera watsonii WH 8501</name>
    <dbReference type="NCBI Taxonomy" id="165597"/>
    <lineage>
        <taxon>Bacteria</taxon>
        <taxon>Bacillati</taxon>
        <taxon>Cyanobacteriota</taxon>
        <taxon>Cyanophyceae</taxon>
        <taxon>Oscillatoriophycideae</taxon>
        <taxon>Chroococcales</taxon>
        <taxon>Aphanothecaceae</taxon>
        <taxon>Crocosphaera</taxon>
    </lineage>
</organism>
<reference evidence="1" key="3">
    <citation type="submission" date="2016-12" db="EMBL/GenBank/DDBJ databases">
        <title>Annotation of the draft genome assembly of Crocosphaera watsonii WH 8501.</title>
        <authorList>
            <consortium name="US DOE Joint Genome Institute (JGI-ORNL)"/>
            <person name="Larimer F."/>
            <person name="Land M."/>
        </authorList>
    </citation>
    <scope>NUCLEOTIDE SEQUENCE</scope>
    <source>
        <strain evidence="1">WH 8501</strain>
    </source>
</reference>
<dbReference type="EMBL" id="AADV02000169">
    <property type="protein sequence ID" value="EAM48197.1"/>
    <property type="molecule type" value="Genomic_DNA"/>
</dbReference>
<gene>
    <name evidence="1" type="ORF">CwatDRAFT_0773</name>
</gene>
<name>Q4BWC2_CROWT</name>
<sequence>MLTYELSANNGKEMTLEWQKLEEENNRIVIEAYGLQDELNPDVPLNEITVTCNPHYRYNSDKPQEELENLLLADTIKEFISYAVGCMFGRYSLDKEGLILANQGETLQDYLKQIPNPTFTPTETNVIPILEGDWFTDDINEQFRKFLRVTFGEKNYQANLNFIEEAINKDIEKYFLKDFYNDHVKRYKKRPIYWLFSSPKGTFNALIYLHRYRPDTLNIVLNKYLREFRTKLQARLETLKQIEISSSASKTEKTKALRETEQIKKMLNELEEYEQETLYPLAIKQKEIDLDDGVKVNYKQFGKALKKVTGLS</sequence>
<keyword evidence="2" id="KW-1185">Reference proteome</keyword>
<dbReference type="KEGG" id="cwa:CwatDRAFT_0773"/>
<protein>
    <recommendedName>
        <fullName evidence="3">Type II restriction enzyme methylase subunit</fullName>
    </recommendedName>
</protein>
<evidence type="ECO:0000313" key="1">
    <source>
        <dbReference type="EMBL" id="EAM48197.1"/>
    </source>
</evidence>